<proteinExistence type="predicted"/>
<reference evidence="3 4" key="1">
    <citation type="submission" date="2021-06" db="EMBL/GenBank/DDBJ databases">
        <title>Staphylococcus lentus K169 genome sequencing.</title>
        <authorList>
            <person name="Sundareshan S."/>
            <person name="Akhila D.S."/>
            <person name="Prachi D."/>
            <person name="Sivakumar R."/>
            <person name="Rajendhran J."/>
            <person name="Isloor S."/>
            <person name="Hegde N.R."/>
        </authorList>
    </citation>
    <scope>NUCLEOTIDE SEQUENCE [LARGE SCALE GENOMIC DNA]</scope>
    <source>
        <strain evidence="3 4">K169</strain>
    </source>
</reference>
<dbReference type="EMBL" id="JAHLZN010000012">
    <property type="protein sequence ID" value="MBU6113899.1"/>
    <property type="molecule type" value="Genomic_DNA"/>
</dbReference>
<dbReference type="InterPro" id="IPR016874">
    <property type="entry name" value="TcmP-like"/>
</dbReference>
<dbReference type="GO" id="GO:0032259">
    <property type="term" value="P:methylation"/>
    <property type="evidence" value="ECO:0007669"/>
    <property type="project" value="UniProtKB-KW"/>
</dbReference>
<gene>
    <name evidence="3" type="ORF">KQ656_08005</name>
</gene>
<dbReference type="PANTHER" id="PTHR43619">
    <property type="entry name" value="S-ADENOSYL-L-METHIONINE-DEPENDENT METHYLTRANSFERASE YKTD-RELATED"/>
    <property type="match status" value="1"/>
</dbReference>
<comment type="caution">
    <text evidence="3">The sequence shown here is derived from an EMBL/GenBank/DDBJ whole genome shotgun (WGS) entry which is preliminary data.</text>
</comment>
<feature type="non-terminal residue" evidence="3">
    <location>
        <position position="268"/>
    </location>
</feature>
<dbReference type="Proteomes" id="UP000770161">
    <property type="component" value="Unassembled WGS sequence"/>
</dbReference>
<protein>
    <submittedName>
        <fullName evidence="3">Class I SAM-dependent methyltransferase</fullName>
        <ecNumber evidence="3">2.1.1.-</ecNumber>
    </submittedName>
</protein>
<dbReference type="EC" id="2.1.1.-" evidence="3"/>
<dbReference type="GO" id="GO:0008168">
    <property type="term" value="F:methyltransferase activity"/>
    <property type="evidence" value="ECO:0007669"/>
    <property type="project" value="UniProtKB-KW"/>
</dbReference>
<accession>A0ABS6GWU4</accession>
<dbReference type="PANTHER" id="PTHR43619:SF2">
    <property type="entry name" value="S-ADENOSYL-L-METHIONINE-DEPENDENT METHYLTRANSFERASES SUPERFAMILY PROTEIN"/>
    <property type="match status" value="1"/>
</dbReference>
<dbReference type="Pfam" id="PF04072">
    <property type="entry name" value="LCM"/>
    <property type="match status" value="1"/>
</dbReference>
<dbReference type="PIRSF" id="PIRSF028177">
    <property type="entry name" value="Polyketide_synth_Omtfrase_TcmP"/>
    <property type="match status" value="1"/>
</dbReference>
<keyword evidence="1 3" id="KW-0489">Methyltransferase</keyword>
<keyword evidence="2 3" id="KW-0808">Transferase</keyword>
<organism evidence="3 4">
    <name type="scientific">Mammaliicoccus lentus</name>
    <name type="common">Staphylococcus lentus</name>
    <dbReference type="NCBI Taxonomy" id="42858"/>
    <lineage>
        <taxon>Bacteria</taxon>
        <taxon>Bacillati</taxon>
        <taxon>Bacillota</taxon>
        <taxon>Bacilli</taxon>
        <taxon>Bacillales</taxon>
        <taxon>Staphylococcaceae</taxon>
        <taxon>Mammaliicoccus</taxon>
    </lineage>
</organism>
<evidence type="ECO:0000256" key="1">
    <source>
        <dbReference type="ARBA" id="ARBA00022603"/>
    </source>
</evidence>
<name>A0ABS6GWU4_MAMLE</name>
<dbReference type="RefSeq" id="WP_216683614.1">
    <property type="nucleotide sequence ID" value="NZ_JAHLZN010000012.1"/>
</dbReference>
<dbReference type="InterPro" id="IPR007213">
    <property type="entry name" value="Ppm1/Ppm2/Tcmp"/>
</dbReference>
<evidence type="ECO:0000313" key="3">
    <source>
        <dbReference type="EMBL" id="MBU6113899.1"/>
    </source>
</evidence>
<sequence>MSKFEGIPESMLIPLAAKANEYYKSSPIIYDPYSLDIMREVDYSFENFSKDWMSQLGICIRTEILDEMVLDFVTTFKNPFVINIGCGLDTRLSRLDLKKVPWIDIDLPESINARRRFFYETDYYKMIGKSMFDYSWLKDMKSHPSFKEDSNILIIFEGVLMYFEELDIKNLLREITKTLQHQNVKIAAEFCSKTMTNHSEKHPSVSKLSSKLEFKYGYNKISELKNILPKHLNVVNEINYFERYPNRWRWFRLFKYIPYLKNRYNNKI</sequence>
<evidence type="ECO:0000256" key="2">
    <source>
        <dbReference type="ARBA" id="ARBA00022679"/>
    </source>
</evidence>
<evidence type="ECO:0000313" key="4">
    <source>
        <dbReference type="Proteomes" id="UP000770161"/>
    </source>
</evidence>
<keyword evidence="4" id="KW-1185">Reference proteome</keyword>